<evidence type="ECO:0008006" key="5">
    <source>
        <dbReference type="Google" id="ProtNLM"/>
    </source>
</evidence>
<dbReference type="SUPFAM" id="SSF54637">
    <property type="entry name" value="Thioesterase/thiol ester dehydrase-isomerase"/>
    <property type="match status" value="1"/>
</dbReference>
<dbReference type="Gene3D" id="2.40.160.210">
    <property type="entry name" value="Acyl-CoA thioesterase, double hotdog domain"/>
    <property type="match status" value="1"/>
</dbReference>
<evidence type="ECO:0000259" key="1">
    <source>
        <dbReference type="Pfam" id="PF13622"/>
    </source>
</evidence>
<dbReference type="InterPro" id="IPR052389">
    <property type="entry name" value="Sec_Metab_Biosynth-Assoc"/>
</dbReference>
<dbReference type="PANTHER" id="PTHR38110">
    <property type="entry name" value="CHROMOSOME 23, WHOLE GENOME SHOTGUN SEQUENCE"/>
    <property type="match status" value="1"/>
</dbReference>
<reference evidence="3" key="1">
    <citation type="submission" date="2023-06" db="EMBL/GenBank/DDBJ databases">
        <title>Draft genome of Marssonina rosae.</title>
        <authorList>
            <person name="Cheng Q."/>
        </authorList>
    </citation>
    <scope>NUCLEOTIDE SEQUENCE</scope>
    <source>
        <strain evidence="3">R4</strain>
    </source>
</reference>
<comment type="caution">
    <text evidence="3">The sequence shown here is derived from an EMBL/GenBank/DDBJ whole genome shotgun (WGS) entry which is preliminary data.</text>
</comment>
<dbReference type="AlphaFoldDB" id="A0AAD9T3Z3"/>
<accession>A0AAD9T3Z3</accession>
<dbReference type="InterPro" id="IPR049450">
    <property type="entry name" value="ACOT8-like_C"/>
</dbReference>
<dbReference type="InterPro" id="IPR029069">
    <property type="entry name" value="HotDog_dom_sf"/>
</dbReference>
<dbReference type="InterPro" id="IPR049449">
    <property type="entry name" value="TesB_ACOT8-like_N"/>
</dbReference>
<keyword evidence="4" id="KW-1185">Reference proteome</keyword>
<protein>
    <recommendedName>
        <fullName evidence="5">Thioesterase family protein</fullName>
    </recommendedName>
</protein>
<feature type="domain" description="Acyl-CoA thioesterase-like C-terminal" evidence="2">
    <location>
        <begin position="108"/>
        <end position="254"/>
    </location>
</feature>
<name>A0AAD9T3Z3_9HELO</name>
<dbReference type="PANTHER" id="PTHR38110:SF1">
    <property type="entry name" value="THIOESTERASE DOMAIN-CONTAINING PROTEIN"/>
    <property type="match status" value="1"/>
</dbReference>
<gene>
    <name evidence="3" type="ORF">QTJ16_002795</name>
</gene>
<organism evidence="3 4">
    <name type="scientific">Diplocarpon rosae</name>
    <dbReference type="NCBI Taxonomy" id="946125"/>
    <lineage>
        <taxon>Eukaryota</taxon>
        <taxon>Fungi</taxon>
        <taxon>Dikarya</taxon>
        <taxon>Ascomycota</taxon>
        <taxon>Pezizomycotina</taxon>
        <taxon>Leotiomycetes</taxon>
        <taxon>Helotiales</taxon>
        <taxon>Drepanopezizaceae</taxon>
        <taxon>Diplocarpon</taxon>
    </lineage>
</organism>
<dbReference type="InterPro" id="IPR042171">
    <property type="entry name" value="Acyl-CoA_hotdog"/>
</dbReference>
<dbReference type="Proteomes" id="UP001285354">
    <property type="component" value="Unassembled WGS sequence"/>
</dbReference>
<evidence type="ECO:0000259" key="2">
    <source>
        <dbReference type="Pfam" id="PF20789"/>
    </source>
</evidence>
<dbReference type="Pfam" id="PF13622">
    <property type="entry name" value="4HBT_3"/>
    <property type="match status" value="1"/>
</dbReference>
<evidence type="ECO:0000313" key="3">
    <source>
        <dbReference type="EMBL" id="KAK2628149.1"/>
    </source>
</evidence>
<proteinExistence type="predicted"/>
<evidence type="ECO:0000313" key="4">
    <source>
        <dbReference type="Proteomes" id="UP001285354"/>
    </source>
</evidence>
<feature type="domain" description="Acyl-CoA thioesterase-like N-terminal HotDog" evidence="1">
    <location>
        <begin position="15"/>
        <end position="71"/>
    </location>
</feature>
<sequence length="272" mass="30103">MAQVGAGVEVADLPVLSNQPHTIGLHLDFLRRTQSGPALFAVRDIKLGRQTSVVSVTLTQGDREEVIGSLTQSNLNTESGVSFSTDYALHPPPVPVDLKKLTEDKDENWTRLNELPFANFRKATKKTLFHFPREGHPSRSSADEWIRLANGEKWTNTSLGYVADMFPMPVEGHLSKLNPYDPKNMGEAGDPPARFWYPTVLLNLDVKKALPEEGVEWLFSRTTTKQIKNGRMDLEIVVLDADGEIVALSHHIALAVGSERNLAKRNGSASKI</sequence>
<dbReference type="Pfam" id="PF20789">
    <property type="entry name" value="4HBT_3C"/>
    <property type="match status" value="1"/>
</dbReference>
<dbReference type="EMBL" id="JAUBYV010000003">
    <property type="protein sequence ID" value="KAK2628149.1"/>
    <property type="molecule type" value="Genomic_DNA"/>
</dbReference>